<gene>
    <name evidence="2" type="ORF">TeGR_g8313</name>
</gene>
<organism evidence="2 3">
    <name type="scientific">Tetraparma gracilis</name>
    <dbReference type="NCBI Taxonomy" id="2962635"/>
    <lineage>
        <taxon>Eukaryota</taxon>
        <taxon>Sar</taxon>
        <taxon>Stramenopiles</taxon>
        <taxon>Ochrophyta</taxon>
        <taxon>Bolidophyceae</taxon>
        <taxon>Parmales</taxon>
        <taxon>Triparmaceae</taxon>
        <taxon>Tetraparma</taxon>
    </lineage>
</organism>
<keyword evidence="3" id="KW-1185">Reference proteome</keyword>
<feature type="region of interest" description="Disordered" evidence="1">
    <location>
        <begin position="21"/>
        <end position="41"/>
    </location>
</feature>
<evidence type="ECO:0000313" key="3">
    <source>
        <dbReference type="Proteomes" id="UP001165060"/>
    </source>
</evidence>
<sequence>VSQVPTTAPYSAEFYDAPAGANGLSFSPPRPPTPPPPQLTHEQQLQLQQQHLQDSGTVVYVMGSFFRSVTLGGAWLDVRRTGVPVDPINLHVDMMRIKEGPAQQQMDAVCDCSRPNGGCCCAWRLAAVGGHSVDTGSQVSALGEECLKYEVDAELAFVKEHQHFGPDWFPAAR</sequence>
<dbReference type="Proteomes" id="UP001165060">
    <property type="component" value="Unassembled WGS sequence"/>
</dbReference>
<comment type="caution">
    <text evidence="2">The sequence shown here is derived from an EMBL/GenBank/DDBJ whole genome shotgun (WGS) entry which is preliminary data.</text>
</comment>
<evidence type="ECO:0000313" key="2">
    <source>
        <dbReference type="EMBL" id="GMI31908.1"/>
    </source>
</evidence>
<evidence type="ECO:0000256" key="1">
    <source>
        <dbReference type="SAM" id="MobiDB-lite"/>
    </source>
</evidence>
<feature type="non-terminal residue" evidence="2">
    <location>
        <position position="1"/>
    </location>
</feature>
<reference evidence="2 3" key="1">
    <citation type="journal article" date="2023" name="Commun. Biol.">
        <title>Genome analysis of Parmales, the sister group of diatoms, reveals the evolutionary specialization of diatoms from phago-mixotrophs to photoautotrophs.</title>
        <authorList>
            <person name="Ban H."/>
            <person name="Sato S."/>
            <person name="Yoshikawa S."/>
            <person name="Yamada K."/>
            <person name="Nakamura Y."/>
            <person name="Ichinomiya M."/>
            <person name="Sato N."/>
            <person name="Blanc-Mathieu R."/>
            <person name="Endo H."/>
            <person name="Kuwata A."/>
            <person name="Ogata H."/>
        </authorList>
    </citation>
    <scope>NUCLEOTIDE SEQUENCE [LARGE SCALE GENOMIC DNA]</scope>
</reference>
<name>A0ABQ6MST8_9STRA</name>
<proteinExistence type="predicted"/>
<accession>A0ABQ6MST8</accession>
<feature type="compositionally biased region" description="Pro residues" evidence="1">
    <location>
        <begin position="28"/>
        <end position="38"/>
    </location>
</feature>
<dbReference type="EMBL" id="BRYB01003169">
    <property type="protein sequence ID" value="GMI31908.1"/>
    <property type="molecule type" value="Genomic_DNA"/>
</dbReference>
<protein>
    <submittedName>
        <fullName evidence="2">Uncharacterized protein</fullName>
    </submittedName>
</protein>